<dbReference type="InterPro" id="IPR000299">
    <property type="entry name" value="FERM_domain"/>
</dbReference>
<dbReference type="Pfam" id="PF09380">
    <property type="entry name" value="FERM_C"/>
    <property type="match status" value="1"/>
</dbReference>
<evidence type="ECO:0000313" key="4">
    <source>
        <dbReference type="Proteomes" id="UP000002279"/>
    </source>
</evidence>
<dbReference type="SUPFAM" id="SSF47031">
    <property type="entry name" value="Second domain of FERM"/>
    <property type="match status" value="1"/>
</dbReference>
<dbReference type="InterPro" id="IPR014352">
    <property type="entry name" value="FERM/acyl-CoA-bd_prot_sf"/>
</dbReference>
<dbReference type="Gene3D" id="1.20.80.10">
    <property type="match status" value="1"/>
</dbReference>
<dbReference type="InterPro" id="IPR019748">
    <property type="entry name" value="FERM_central"/>
</dbReference>
<dbReference type="PANTHER" id="PTHR13429:SF7">
    <property type="entry name" value="FERM DOMAIN-CONTAINING PROTEIN 1"/>
    <property type="match status" value="1"/>
</dbReference>
<dbReference type="InterPro" id="IPR041781">
    <property type="entry name" value="FRMD6-FERM_C"/>
</dbReference>
<reference evidence="3" key="1">
    <citation type="submission" date="2025-08" db="UniProtKB">
        <authorList>
            <consortium name="Ensembl"/>
        </authorList>
    </citation>
    <scope>IDENTIFICATION</scope>
    <source>
        <strain evidence="3">Glennie</strain>
    </source>
</reference>
<dbReference type="Gene3D" id="2.30.29.30">
    <property type="entry name" value="Pleckstrin-homology domain (PH domain)/Phosphotyrosine-binding domain (PTB)"/>
    <property type="match status" value="1"/>
</dbReference>
<dbReference type="InParanoid" id="A0A6I8NYT1"/>
<dbReference type="SUPFAM" id="SSF50729">
    <property type="entry name" value="PH domain-like"/>
    <property type="match status" value="1"/>
</dbReference>
<sequence length="360" mass="40369">GEVLTVSSCSFSPHILSVSQENKKPIPPFIAFFRVQYYVENGRVITDKASRHLYYCHLKDQVLRSQCPHKEEIYFLLAAYSLQADLGNYRAAAHGGKYFEPHAYFPQWIISKRGSPYLLQHAPEVHRDQRGLTAREAELRFIQEACLLDDVPVHLFKLRKDKKEERPTVALGLTLNGIHIYEEVGRVRQLVCDFPWSHVGKLAFLGKKFEISPDGLPSARKLVFYTGCPVRSRHLLQLLSSSHQLFLHLQPLLRKLRQIEEAEEKKHYRESYISDTPDGDQSSPGSVDSGGAEGGGLTRRRRSRSPPQLDSCRGSARSRRSSGSEAGSGQRPSGEMSVDGPSSSSDGDALGRGDEAQRRG</sequence>
<dbReference type="AlphaFoldDB" id="A0A6I8NYT1"/>
<feature type="compositionally biased region" description="Low complexity" evidence="1">
    <location>
        <begin position="305"/>
        <end position="348"/>
    </location>
</feature>
<feature type="compositionally biased region" description="Basic and acidic residues" evidence="1">
    <location>
        <begin position="349"/>
        <end position="360"/>
    </location>
</feature>
<dbReference type="CDD" id="cd14473">
    <property type="entry name" value="FERM_B-lobe"/>
    <property type="match status" value="1"/>
</dbReference>
<evidence type="ECO:0000259" key="2">
    <source>
        <dbReference type="PROSITE" id="PS50057"/>
    </source>
</evidence>
<dbReference type="Pfam" id="PF00373">
    <property type="entry name" value="FERM_M"/>
    <property type="match status" value="1"/>
</dbReference>
<name>A0A6I8NYT1_ORNAN</name>
<dbReference type="CDD" id="cd13185">
    <property type="entry name" value="FERM_C_FRMD1_FRMD6"/>
    <property type="match status" value="1"/>
</dbReference>
<feature type="region of interest" description="Disordered" evidence="1">
    <location>
        <begin position="267"/>
        <end position="360"/>
    </location>
</feature>
<keyword evidence="4" id="KW-1185">Reference proteome</keyword>
<dbReference type="PANTHER" id="PTHR13429">
    <property type="entry name" value="FERM DOMAIN (PROTEIN4.1-EZRIN-RADIXIN-MOESIN) FAMILY"/>
    <property type="match status" value="1"/>
</dbReference>
<evidence type="ECO:0000256" key="1">
    <source>
        <dbReference type="SAM" id="MobiDB-lite"/>
    </source>
</evidence>
<protein>
    <recommendedName>
        <fullName evidence="2">FERM domain-containing protein</fullName>
    </recommendedName>
</protein>
<dbReference type="OMA" id="HREAYIC"/>
<dbReference type="PROSITE" id="PS50057">
    <property type="entry name" value="FERM_3"/>
    <property type="match status" value="1"/>
</dbReference>
<evidence type="ECO:0000313" key="3">
    <source>
        <dbReference type="Ensembl" id="ENSOANP00000045971.1"/>
    </source>
</evidence>
<dbReference type="Proteomes" id="UP000002279">
    <property type="component" value="Unplaced"/>
</dbReference>
<dbReference type="InterPro" id="IPR018980">
    <property type="entry name" value="FERM_PH-like_C"/>
</dbReference>
<dbReference type="InterPro" id="IPR011993">
    <property type="entry name" value="PH-like_dom_sf"/>
</dbReference>
<dbReference type="GeneTree" id="ENSGT00940000162787"/>
<organism evidence="3 4">
    <name type="scientific">Ornithorhynchus anatinus</name>
    <name type="common">Duckbill platypus</name>
    <dbReference type="NCBI Taxonomy" id="9258"/>
    <lineage>
        <taxon>Eukaryota</taxon>
        <taxon>Metazoa</taxon>
        <taxon>Chordata</taxon>
        <taxon>Craniata</taxon>
        <taxon>Vertebrata</taxon>
        <taxon>Euteleostomi</taxon>
        <taxon>Mammalia</taxon>
        <taxon>Monotremata</taxon>
        <taxon>Ornithorhynchidae</taxon>
        <taxon>Ornithorhynchus</taxon>
    </lineage>
</organism>
<feature type="domain" description="FERM" evidence="2">
    <location>
        <begin position="1"/>
        <end position="250"/>
    </location>
</feature>
<dbReference type="Ensembl" id="ENSOANT00000072514.1">
    <property type="protein sequence ID" value="ENSOANP00000045971.1"/>
    <property type="gene ID" value="ENSOANG00000038151.1"/>
</dbReference>
<dbReference type="SMART" id="SM01196">
    <property type="entry name" value="FERM_C"/>
    <property type="match status" value="1"/>
</dbReference>
<dbReference type="Bgee" id="ENSOANG00000038151">
    <property type="expression patterns" value="Expressed in adult mammalian kidney and 4 other cell types or tissues"/>
</dbReference>
<dbReference type="InterPro" id="IPR035963">
    <property type="entry name" value="FERM_2"/>
</dbReference>
<dbReference type="InterPro" id="IPR047145">
    <property type="entry name" value="FRMD6-like"/>
</dbReference>
<proteinExistence type="predicted"/>
<reference evidence="3" key="2">
    <citation type="submission" date="2025-09" db="UniProtKB">
        <authorList>
            <consortium name="Ensembl"/>
        </authorList>
    </citation>
    <scope>IDENTIFICATION</scope>
    <source>
        <strain evidence="3">Glennie</strain>
    </source>
</reference>
<accession>A0A6I8NYT1</accession>